<keyword evidence="1" id="KW-0472">Membrane</keyword>
<gene>
    <name evidence="2" type="ORF">ENI26_09810</name>
</gene>
<protein>
    <submittedName>
        <fullName evidence="2">DUF1624 domain-containing protein</fullName>
    </submittedName>
</protein>
<keyword evidence="1" id="KW-1133">Transmembrane helix</keyword>
<sequence>MGKVLVILLLLQVSSSGSDMKKYYIDLMRATATILMVAFVFWDLNHFSYVRKGLANSFFGKN</sequence>
<organism evidence="2">
    <name type="scientific">Methylophaga aminisulfidivorans</name>
    <dbReference type="NCBI Taxonomy" id="230105"/>
    <lineage>
        <taxon>Bacteria</taxon>
        <taxon>Pseudomonadati</taxon>
        <taxon>Pseudomonadota</taxon>
        <taxon>Gammaproteobacteria</taxon>
        <taxon>Thiotrichales</taxon>
        <taxon>Piscirickettsiaceae</taxon>
        <taxon>Methylophaga</taxon>
    </lineage>
</organism>
<keyword evidence="1" id="KW-0812">Transmembrane</keyword>
<comment type="caution">
    <text evidence="2">The sequence shown here is derived from an EMBL/GenBank/DDBJ whole genome shotgun (WGS) entry which is preliminary data.</text>
</comment>
<evidence type="ECO:0000256" key="1">
    <source>
        <dbReference type="SAM" id="Phobius"/>
    </source>
</evidence>
<name>A0A7C1ZI27_9GAMM</name>
<dbReference type="Proteomes" id="UP000886384">
    <property type="component" value="Unassembled WGS sequence"/>
</dbReference>
<proteinExistence type="predicted"/>
<reference evidence="2" key="1">
    <citation type="journal article" date="2020" name="mSystems">
        <title>Genome- and Community-Level Interaction Insights into Carbon Utilization and Element Cycling Functions of Hydrothermarchaeota in Hydrothermal Sediment.</title>
        <authorList>
            <person name="Zhou Z."/>
            <person name="Liu Y."/>
            <person name="Xu W."/>
            <person name="Pan J."/>
            <person name="Luo Z.H."/>
            <person name="Li M."/>
        </authorList>
    </citation>
    <scope>NUCLEOTIDE SEQUENCE [LARGE SCALE GENOMIC DNA]</scope>
    <source>
        <strain evidence="2">HyVt-380</strain>
    </source>
</reference>
<feature type="transmembrane region" description="Helical" evidence="1">
    <location>
        <begin position="27"/>
        <end position="44"/>
    </location>
</feature>
<dbReference type="EMBL" id="DRHY01000212">
    <property type="protein sequence ID" value="HEC74648.1"/>
    <property type="molecule type" value="Genomic_DNA"/>
</dbReference>
<dbReference type="AlphaFoldDB" id="A0A7C1ZI27"/>
<accession>A0A7C1ZI27</accession>
<evidence type="ECO:0000313" key="2">
    <source>
        <dbReference type="EMBL" id="HEC74648.1"/>
    </source>
</evidence>